<reference evidence="2 3" key="1">
    <citation type="journal article" date="2016" name="Nat. Commun.">
        <title>Thousands of microbial genomes shed light on interconnected biogeochemical processes in an aquifer system.</title>
        <authorList>
            <person name="Anantharaman K."/>
            <person name="Brown C.T."/>
            <person name="Hug L.A."/>
            <person name="Sharon I."/>
            <person name="Castelle C.J."/>
            <person name="Probst A.J."/>
            <person name="Thomas B.C."/>
            <person name="Singh A."/>
            <person name="Wilkins M.J."/>
            <person name="Karaoz U."/>
            <person name="Brodie E.L."/>
            <person name="Williams K.H."/>
            <person name="Hubbard S.S."/>
            <person name="Banfield J.F."/>
        </authorList>
    </citation>
    <scope>NUCLEOTIDE SEQUENCE [LARGE SCALE GENOMIC DNA]</scope>
</reference>
<keyword evidence="1" id="KW-0812">Transmembrane</keyword>
<dbReference type="EMBL" id="MHTO01000020">
    <property type="protein sequence ID" value="OHA62113.1"/>
    <property type="molecule type" value="Genomic_DNA"/>
</dbReference>
<evidence type="ECO:0000313" key="3">
    <source>
        <dbReference type="Proteomes" id="UP000179245"/>
    </source>
</evidence>
<dbReference type="STRING" id="1802443.A2117_00625"/>
<dbReference type="AlphaFoldDB" id="A0A1G2QNR1"/>
<proteinExistence type="predicted"/>
<sequence length="97" mass="11229">MAIVFSEQKKRQQYLILVFTIVILATAIVFWFGVFKKPIETPPSSSLPIRKIEINFQVFDQSLLSELELFEEVPAFEGVLGRNNPFLPYLLQEEPIK</sequence>
<keyword evidence="1" id="KW-0472">Membrane</keyword>
<protein>
    <submittedName>
        <fullName evidence="2">Uncharacterized protein</fullName>
    </submittedName>
</protein>
<gene>
    <name evidence="2" type="ORF">A2117_00625</name>
</gene>
<organism evidence="2 3">
    <name type="scientific">Candidatus Wildermuthbacteria bacterium GWA2_46_15</name>
    <dbReference type="NCBI Taxonomy" id="1802443"/>
    <lineage>
        <taxon>Bacteria</taxon>
        <taxon>Candidatus Wildermuthiibacteriota</taxon>
    </lineage>
</organism>
<evidence type="ECO:0000256" key="1">
    <source>
        <dbReference type="SAM" id="Phobius"/>
    </source>
</evidence>
<feature type="transmembrane region" description="Helical" evidence="1">
    <location>
        <begin position="14"/>
        <end position="35"/>
    </location>
</feature>
<name>A0A1G2QNR1_9BACT</name>
<keyword evidence="1" id="KW-1133">Transmembrane helix</keyword>
<comment type="caution">
    <text evidence="2">The sequence shown here is derived from an EMBL/GenBank/DDBJ whole genome shotgun (WGS) entry which is preliminary data.</text>
</comment>
<evidence type="ECO:0000313" key="2">
    <source>
        <dbReference type="EMBL" id="OHA62113.1"/>
    </source>
</evidence>
<accession>A0A1G2QNR1</accession>
<dbReference type="Proteomes" id="UP000179245">
    <property type="component" value="Unassembled WGS sequence"/>
</dbReference>